<sequence length="39" mass="4667">MLLNCIAFLGKIDNCYIIEKVNSFEEKLHFMFYCMNSRS</sequence>
<dbReference type="EMBL" id="DUZY01000004">
    <property type="protein sequence ID" value="DAD34451.1"/>
    <property type="molecule type" value="Genomic_DNA"/>
</dbReference>
<protein>
    <submittedName>
        <fullName evidence="1">Uncharacterized protein</fullName>
    </submittedName>
</protein>
<proteinExistence type="predicted"/>
<reference evidence="1 2" key="1">
    <citation type="journal article" date="2020" name="Mol. Biol. Evol.">
        <title>Distinct Expression and Methylation Patterns for Genes with Different Fates following a Single Whole-Genome Duplication in Flowering Plants.</title>
        <authorList>
            <person name="Shi T."/>
            <person name="Rahmani R.S."/>
            <person name="Gugger P.F."/>
            <person name="Wang M."/>
            <person name="Li H."/>
            <person name="Zhang Y."/>
            <person name="Li Z."/>
            <person name="Wang Q."/>
            <person name="Van de Peer Y."/>
            <person name="Marchal K."/>
            <person name="Chen J."/>
        </authorList>
    </citation>
    <scope>NUCLEOTIDE SEQUENCE [LARGE SCALE GENOMIC DNA]</scope>
    <source>
        <tissue evidence="1">Leaf</tissue>
    </source>
</reference>
<organism evidence="1 2">
    <name type="scientific">Nelumbo nucifera</name>
    <name type="common">Sacred lotus</name>
    <dbReference type="NCBI Taxonomy" id="4432"/>
    <lineage>
        <taxon>Eukaryota</taxon>
        <taxon>Viridiplantae</taxon>
        <taxon>Streptophyta</taxon>
        <taxon>Embryophyta</taxon>
        <taxon>Tracheophyta</taxon>
        <taxon>Spermatophyta</taxon>
        <taxon>Magnoliopsida</taxon>
        <taxon>Proteales</taxon>
        <taxon>Nelumbonaceae</taxon>
        <taxon>Nelumbo</taxon>
    </lineage>
</organism>
<gene>
    <name evidence="1" type="ORF">HUJ06_005091</name>
</gene>
<comment type="caution">
    <text evidence="1">The sequence shown here is derived from an EMBL/GenBank/DDBJ whole genome shotgun (WGS) entry which is preliminary data.</text>
</comment>
<name>A0A822YSB3_NELNU</name>
<accession>A0A822YSB3</accession>
<dbReference type="Proteomes" id="UP000607653">
    <property type="component" value="Unassembled WGS sequence"/>
</dbReference>
<keyword evidence="2" id="KW-1185">Reference proteome</keyword>
<dbReference type="AlphaFoldDB" id="A0A822YSB3"/>
<evidence type="ECO:0000313" key="2">
    <source>
        <dbReference type="Proteomes" id="UP000607653"/>
    </source>
</evidence>
<evidence type="ECO:0000313" key="1">
    <source>
        <dbReference type="EMBL" id="DAD34451.1"/>
    </source>
</evidence>